<feature type="domain" description="DOD-type homing endonuclease" evidence="3">
    <location>
        <begin position="198"/>
        <end position="356"/>
    </location>
</feature>
<dbReference type="Gene3D" id="3.10.28.10">
    <property type="entry name" value="Homing endonucleases"/>
    <property type="match status" value="1"/>
</dbReference>
<dbReference type="EMBL" id="DUFJ01000067">
    <property type="protein sequence ID" value="HIH33170.1"/>
    <property type="molecule type" value="Genomic_DNA"/>
</dbReference>
<dbReference type="Proteomes" id="UP000527315">
    <property type="component" value="Unassembled WGS sequence"/>
</dbReference>
<dbReference type="CDD" id="cd00081">
    <property type="entry name" value="Hint"/>
    <property type="match status" value="2"/>
</dbReference>
<dbReference type="AlphaFoldDB" id="A0A7J4KV97"/>
<organism evidence="4 5">
    <name type="scientific">Candidatus Iainarchaeum sp</name>
    <dbReference type="NCBI Taxonomy" id="3101447"/>
    <lineage>
        <taxon>Archaea</taxon>
        <taxon>Candidatus Iainarchaeota</taxon>
        <taxon>Candidatus Iainarchaeia</taxon>
        <taxon>Candidatus Iainarchaeales</taxon>
        <taxon>Candidatus Iainarchaeaceae</taxon>
        <taxon>Candidatus Iainarchaeum</taxon>
    </lineage>
</organism>
<evidence type="ECO:0000313" key="5">
    <source>
        <dbReference type="Proteomes" id="UP000527315"/>
    </source>
</evidence>
<dbReference type="SMART" id="SM00305">
    <property type="entry name" value="HintC"/>
    <property type="match status" value="1"/>
</dbReference>
<proteinExistence type="predicted"/>
<evidence type="ECO:0000256" key="2">
    <source>
        <dbReference type="ARBA" id="ARBA00023000"/>
    </source>
</evidence>
<feature type="non-terminal residue" evidence="4">
    <location>
        <position position="532"/>
    </location>
</feature>
<dbReference type="InterPro" id="IPR004860">
    <property type="entry name" value="LAGLIDADG_dom"/>
</dbReference>
<dbReference type="InterPro" id="IPR003586">
    <property type="entry name" value="Hint_dom_C"/>
</dbReference>
<keyword evidence="1" id="KW-0068">Autocatalytic cleavage</keyword>
<dbReference type="PROSITE" id="PS50817">
    <property type="entry name" value="INTEIN_N_TER"/>
    <property type="match status" value="1"/>
</dbReference>
<dbReference type="SMART" id="SM00306">
    <property type="entry name" value="HintN"/>
    <property type="match status" value="1"/>
</dbReference>
<gene>
    <name evidence="4" type="ORF">HA227_02860</name>
</gene>
<dbReference type="Pfam" id="PF14528">
    <property type="entry name" value="LAGLIDADG_3"/>
    <property type="match status" value="1"/>
</dbReference>
<comment type="caution">
    <text evidence="4">The sequence shown here is derived from an EMBL/GenBank/DDBJ whole genome shotgun (WGS) entry which is preliminary data.</text>
</comment>
<dbReference type="InterPro" id="IPR027434">
    <property type="entry name" value="Homing_endonucl"/>
</dbReference>
<accession>A0A7J4KV97</accession>
<keyword evidence="2" id="KW-0651">Protein splicing</keyword>
<dbReference type="InterPro" id="IPR006142">
    <property type="entry name" value="INTEIN"/>
</dbReference>
<dbReference type="Pfam" id="PF14890">
    <property type="entry name" value="Intein_splicing"/>
    <property type="match status" value="1"/>
</dbReference>
<protein>
    <recommendedName>
        <fullName evidence="3">DOD-type homing endonuclease domain-containing protein</fullName>
    </recommendedName>
</protein>
<sequence>MDFQAEKAILKNSETLFTIMPKEEFVEEDTVVGRELEDLEVYGSKGCGFLGKVVMSSGEKPVLGRKILFDLAKPHLVLICGKRGGGKCLDGETLITLEDGSLATIKDLEHDSRKVLSLSHDYKIKAAEKAEFFKRPVERMLEITFRSGKKIKLTPEHPLLTIDGWRPAEELKQGSRIATPRIQPFFGNEFLRECEIKLLAYLLAEGHIKRRVVWFSNTDEKMIQDFKNAVKDFNPALTVRTSEKNNHRVINPSLENTILHAVRKKGKLQKGTIIAPKNFLREWLKEIGVYGLLSAEKFIPQKVLRLPKPKLALFLNRLFSCDGSIYFESGRYRLSYSSVSEQLIRQVQHLLLRFGILSKLRYKTTRFESKEFKSFEIEIEGMQVKSFLQEIGFFGSKEERQKNALLFLESKISNPNVDTIPREVWNHYKQKSWTEIGKGMNYAIPKSLRESQFYAPSRQKLLQIARLDNNKLAEQRASSDIFWDEIKQVKELNGNFEVFDISVPENHNFIANDIVVHNSYTLAIMLEEFAKM</sequence>
<evidence type="ECO:0000259" key="3">
    <source>
        <dbReference type="PROSITE" id="PS50819"/>
    </source>
</evidence>
<dbReference type="SUPFAM" id="SSF51294">
    <property type="entry name" value="Hedgehog/intein (Hint) domain"/>
    <property type="match status" value="1"/>
</dbReference>
<dbReference type="NCBIfam" id="TIGR01443">
    <property type="entry name" value="intein_Cterm"/>
    <property type="match status" value="1"/>
</dbReference>
<dbReference type="InterPro" id="IPR036844">
    <property type="entry name" value="Hint_dom_sf"/>
</dbReference>
<dbReference type="InterPro" id="IPR006141">
    <property type="entry name" value="Intein_N"/>
</dbReference>
<dbReference type="PROSITE" id="PS50819">
    <property type="entry name" value="INTEIN_ENDONUCLEASE"/>
    <property type="match status" value="1"/>
</dbReference>
<name>A0A7J4KV97_9ARCH</name>
<dbReference type="NCBIfam" id="TIGR01445">
    <property type="entry name" value="intein_Nterm"/>
    <property type="match status" value="1"/>
</dbReference>
<dbReference type="SUPFAM" id="SSF55608">
    <property type="entry name" value="Homing endonucleases"/>
    <property type="match status" value="1"/>
</dbReference>
<dbReference type="InterPro" id="IPR004042">
    <property type="entry name" value="Intein_endonuc_central"/>
</dbReference>
<evidence type="ECO:0000256" key="1">
    <source>
        <dbReference type="ARBA" id="ARBA00022813"/>
    </source>
</evidence>
<reference evidence="5" key="1">
    <citation type="journal article" date="2020" name="bioRxiv">
        <title>A rank-normalized archaeal taxonomy based on genome phylogeny resolves widespread incomplete and uneven classifications.</title>
        <authorList>
            <person name="Rinke C."/>
            <person name="Chuvochina M."/>
            <person name="Mussig A.J."/>
            <person name="Chaumeil P.-A."/>
            <person name="Waite D.W."/>
            <person name="Whitman W.B."/>
            <person name="Parks D.H."/>
            <person name="Hugenholtz P."/>
        </authorList>
    </citation>
    <scope>NUCLEOTIDE SEQUENCE [LARGE SCALE GENOMIC DNA]</scope>
</reference>
<dbReference type="GO" id="GO:0016539">
    <property type="term" value="P:intein-mediated protein splicing"/>
    <property type="evidence" value="ECO:0007669"/>
    <property type="project" value="InterPro"/>
</dbReference>
<dbReference type="InterPro" id="IPR030934">
    <property type="entry name" value="Intein_C"/>
</dbReference>
<dbReference type="Gene3D" id="2.170.16.10">
    <property type="entry name" value="Hedgehog/Intein (Hint) domain"/>
    <property type="match status" value="2"/>
</dbReference>
<dbReference type="GO" id="GO:0004519">
    <property type="term" value="F:endonuclease activity"/>
    <property type="evidence" value="ECO:0007669"/>
    <property type="project" value="InterPro"/>
</dbReference>
<evidence type="ECO:0000313" key="4">
    <source>
        <dbReference type="EMBL" id="HIH33170.1"/>
    </source>
</evidence>
<dbReference type="PRINTS" id="PR00379">
    <property type="entry name" value="INTEIN"/>
</dbReference>
<dbReference type="InterPro" id="IPR003587">
    <property type="entry name" value="Hint_dom_N"/>
</dbReference>
<dbReference type="PROSITE" id="PS50818">
    <property type="entry name" value="INTEIN_C_TER"/>
    <property type="match status" value="1"/>
</dbReference>